<evidence type="ECO:0000313" key="8">
    <source>
        <dbReference type="Proteomes" id="UP000663864"/>
    </source>
</evidence>
<dbReference type="PANTHER" id="PTHR16119">
    <property type="entry name" value="TRANSMEMBRANE PROTEIN 144"/>
    <property type="match status" value="1"/>
</dbReference>
<evidence type="ECO:0000256" key="1">
    <source>
        <dbReference type="ARBA" id="ARBA00004141"/>
    </source>
</evidence>
<dbReference type="GO" id="GO:0016020">
    <property type="term" value="C:membrane"/>
    <property type="evidence" value="ECO:0007669"/>
    <property type="project" value="UniProtKB-SubCell"/>
</dbReference>
<keyword evidence="5 6" id="KW-0472">Membrane</keyword>
<comment type="similarity">
    <text evidence="2">Belongs to the TMEM144 family.</text>
</comment>
<reference evidence="7" key="1">
    <citation type="submission" date="2021-02" db="EMBL/GenBank/DDBJ databases">
        <authorList>
            <person name="Nowell W R."/>
        </authorList>
    </citation>
    <scope>NUCLEOTIDE SEQUENCE</scope>
</reference>
<evidence type="ECO:0000256" key="3">
    <source>
        <dbReference type="ARBA" id="ARBA00022692"/>
    </source>
</evidence>
<feature type="transmembrane region" description="Helical" evidence="6">
    <location>
        <begin position="319"/>
        <end position="338"/>
    </location>
</feature>
<organism evidence="7 8">
    <name type="scientific">Rotaria sordida</name>
    <dbReference type="NCBI Taxonomy" id="392033"/>
    <lineage>
        <taxon>Eukaryota</taxon>
        <taxon>Metazoa</taxon>
        <taxon>Spiralia</taxon>
        <taxon>Gnathifera</taxon>
        <taxon>Rotifera</taxon>
        <taxon>Eurotatoria</taxon>
        <taxon>Bdelloidea</taxon>
        <taxon>Philodinida</taxon>
        <taxon>Philodinidae</taxon>
        <taxon>Rotaria</taxon>
    </lineage>
</organism>
<protein>
    <submittedName>
        <fullName evidence="7">Uncharacterized protein</fullName>
    </submittedName>
</protein>
<accession>A0A814N3E4</accession>
<dbReference type="PANTHER" id="PTHR16119:SF17">
    <property type="entry name" value="TRANSMEMBRANE PROTEIN 144"/>
    <property type="match status" value="1"/>
</dbReference>
<gene>
    <name evidence="7" type="ORF">ZHD862_LOCUS16877</name>
</gene>
<comment type="caution">
    <text evidence="7">The sequence shown here is derived from an EMBL/GenBank/DDBJ whole genome shotgun (WGS) entry which is preliminary data.</text>
</comment>
<feature type="transmembrane region" description="Helical" evidence="6">
    <location>
        <begin position="105"/>
        <end position="126"/>
    </location>
</feature>
<dbReference type="AlphaFoldDB" id="A0A814N3E4"/>
<evidence type="ECO:0000256" key="5">
    <source>
        <dbReference type="ARBA" id="ARBA00023136"/>
    </source>
</evidence>
<evidence type="ECO:0000256" key="4">
    <source>
        <dbReference type="ARBA" id="ARBA00022989"/>
    </source>
</evidence>
<feature type="transmembrane region" description="Helical" evidence="6">
    <location>
        <begin position="146"/>
        <end position="166"/>
    </location>
</feature>
<comment type="subcellular location">
    <subcellularLocation>
        <location evidence="1">Membrane</location>
        <topology evidence="1">Multi-pass membrane protein</topology>
    </subcellularLocation>
</comment>
<sequence>MIKIHQQYRIQIKTKKVNRKQLGAFGNNSLMTKLLELIRSLYQIHKSSLNSSENDRFEQVFSTTLMSGKYPIGDGLSYQFFICCGFWIVGLIIDLFTTGNILSIFVIRINGLGMSTLLWCTTNMLVGWASGHFGWFGLLPENVEKPILNCIGVIITCLSGIAFLGIRTIKQEEIIQNLEEEEQQPILQSSPIVTTCNDATPIDTPTITISSSTNLYKRIIGCILAIIAGILFGFIFIPSTYIQDHPNIYQTASKNGLHYVFAMYSGIFFSSMFYYLIYIVCKGNRPYLHIESIFPVIISGIMWGIAQVGFLVANSVLSQTISFPLITIGPGTIAIFYFKEIFGRRNYLIIIIGTLLRILSAILIILSKPIPR</sequence>
<dbReference type="EMBL" id="CAJNOT010000816">
    <property type="protein sequence ID" value="CAF1086841.1"/>
    <property type="molecule type" value="Genomic_DNA"/>
</dbReference>
<feature type="transmembrane region" description="Helical" evidence="6">
    <location>
        <begin position="293"/>
        <end position="313"/>
    </location>
</feature>
<feature type="transmembrane region" description="Helical" evidence="6">
    <location>
        <begin position="76"/>
        <end position="93"/>
    </location>
</feature>
<keyword evidence="3 6" id="KW-0812">Transmembrane</keyword>
<evidence type="ECO:0000256" key="2">
    <source>
        <dbReference type="ARBA" id="ARBA00005731"/>
    </source>
</evidence>
<feature type="transmembrane region" description="Helical" evidence="6">
    <location>
        <begin position="347"/>
        <end position="366"/>
    </location>
</feature>
<dbReference type="InterPro" id="IPR012435">
    <property type="entry name" value="TMEM144"/>
</dbReference>
<name>A0A814N3E4_9BILA</name>
<evidence type="ECO:0000313" key="7">
    <source>
        <dbReference type="EMBL" id="CAF1086841.1"/>
    </source>
</evidence>
<feature type="transmembrane region" description="Helical" evidence="6">
    <location>
        <begin position="257"/>
        <end position="281"/>
    </location>
</feature>
<feature type="transmembrane region" description="Helical" evidence="6">
    <location>
        <begin position="219"/>
        <end position="237"/>
    </location>
</feature>
<dbReference type="Pfam" id="PF07857">
    <property type="entry name" value="TMEM144"/>
    <property type="match status" value="1"/>
</dbReference>
<dbReference type="Proteomes" id="UP000663864">
    <property type="component" value="Unassembled WGS sequence"/>
</dbReference>
<keyword evidence="4 6" id="KW-1133">Transmembrane helix</keyword>
<proteinExistence type="inferred from homology"/>
<dbReference type="GO" id="GO:0015144">
    <property type="term" value="F:carbohydrate transmembrane transporter activity"/>
    <property type="evidence" value="ECO:0007669"/>
    <property type="project" value="InterPro"/>
</dbReference>
<evidence type="ECO:0000256" key="6">
    <source>
        <dbReference type="SAM" id="Phobius"/>
    </source>
</evidence>
<dbReference type="InterPro" id="IPR010651">
    <property type="entry name" value="Sugar_transport"/>
</dbReference>